<proteinExistence type="predicted"/>
<dbReference type="GO" id="GO:0016788">
    <property type="term" value="F:hydrolase activity, acting on ester bonds"/>
    <property type="evidence" value="ECO:0007669"/>
    <property type="project" value="InterPro"/>
</dbReference>
<keyword evidence="4" id="KW-0378">Hydrolase</keyword>
<evidence type="ECO:0000256" key="7">
    <source>
        <dbReference type="ARBA" id="ARBA00023204"/>
    </source>
</evidence>
<dbReference type="GO" id="GO:0006281">
    <property type="term" value="P:DNA repair"/>
    <property type="evidence" value="ECO:0007669"/>
    <property type="project" value="UniProtKB-KW"/>
</dbReference>
<accession>A0A7R5WMK2</accession>
<dbReference type="GO" id="GO:0004518">
    <property type="term" value="F:nuclease activity"/>
    <property type="evidence" value="ECO:0007669"/>
    <property type="project" value="UniProtKB-KW"/>
</dbReference>
<evidence type="ECO:0000256" key="2">
    <source>
        <dbReference type="ARBA" id="ARBA00022722"/>
    </source>
</evidence>
<evidence type="ECO:0000256" key="6">
    <source>
        <dbReference type="ARBA" id="ARBA00023172"/>
    </source>
</evidence>
<evidence type="ECO:0000256" key="1">
    <source>
        <dbReference type="ARBA" id="ARBA00001946"/>
    </source>
</evidence>
<keyword evidence="5" id="KW-0460">Magnesium</keyword>
<dbReference type="Proteomes" id="UP000593702">
    <property type="component" value="Segment"/>
</dbReference>
<reference evidence="8 9" key="1">
    <citation type="submission" date="2015-04" db="EMBL/GenBank/DDBJ databases">
        <title>Diachasmimorpha longicaudata entomopoxvirus genome.</title>
        <authorList>
            <person name="Coffman K.A."/>
            <person name="Burke G.R."/>
        </authorList>
    </citation>
    <scope>NUCLEOTIDE SEQUENCE [LARGE SCALE GENOMIC DNA]</scope>
</reference>
<keyword evidence="6" id="KW-0233">DNA recombination</keyword>
<evidence type="ECO:0000313" key="9">
    <source>
        <dbReference type="Proteomes" id="UP000593702"/>
    </source>
</evidence>
<dbReference type="GO" id="GO:0000400">
    <property type="term" value="F:four-way junction DNA binding"/>
    <property type="evidence" value="ECO:0007669"/>
    <property type="project" value="InterPro"/>
</dbReference>
<sequence length="193" mass="21438">MRTILSIDVGLVKPGFIILRCLKAPEENQEPIVELEILNPPSCKTIEEMVPFLKSLPVFDEIIIEKQHMLKNVATMRFLQGFFVSKGTKVSLVPAASLNFKNRGVTRAEKKALSVKFANNLMIINHIDHKFLAQDSDITDAIVIGAKVLYLEDKGLLHRIKMRNSDSASSIDSTISTNSTDLIDLVNSTTLTS</sequence>
<organism evidence="8 9">
    <name type="scientific">Diachasmimorpha longicaudata entomopoxvirus</name>
    <dbReference type="NCBI Taxonomy" id="109981"/>
    <lineage>
        <taxon>Viruses</taxon>
        <taxon>Varidnaviria</taxon>
        <taxon>Bamfordvirae</taxon>
        <taxon>Nucleocytoviricota</taxon>
        <taxon>Pokkesviricetes</taxon>
        <taxon>Chitovirales</taxon>
        <taxon>Poxviridae</taxon>
        <taxon>Entomopoxvirinae</taxon>
        <taxon>Epsilonentomopoxvirus</taxon>
        <taxon>Epsilonentomopoxvirus dlongicaudata</taxon>
        <taxon>Diachasmimorpha entomopoxvirus</taxon>
    </lineage>
</organism>
<dbReference type="Pfam" id="PF04848">
    <property type="entry name" value="Pox_A22"/>
    <property type="match status" value="1"/>
</dbReference>
<name>A0A7R5WMK2_9POXV</name>
<dbReference type="InterPro" id="IPR006932">
    <property type="entry name" value="HJ-resolvase_A22"/>
</dbReference>
<evidence type="ECO:0000256" key="5">
    <source>
        <dbReference type="ARBA" id="ARBA00022842"/>
    </source>
</evidence>
<evidence type="ECO:0000256" key="4">
    <source>
        <dbReference type="ARBA" id="ARBA00022801"/>
    </source>
</evidence>
<dbReference type="EMBL" id="KR095315">
    <property type="protein sequence ID" value="AKS26404.1"/>
    <property type="molecule type" value="Genomic_DNA"/>
</dbReference>
<dbReference type="GO" id="GO:0006310">
    <property type="term" value="P:DNA recombination"/>
    <property type="evidence" value="ECO:0007669"/>
    <property type="project" value="UniProtKB-KW"/>
</dbReference>
<keyword evidence="9" id="KW-1185">Reference proteome</keyword>
<gene>
    <name evidence="8" type="ORF">DLEV_113</name>
</gene>
<comment type="cofactor">
    <cofactor evidence="1">
        <name>Mg(2+)</name>
        <dbReference type="ChEBI" id="CHEBI:18420"/>
    </cofactor>
</comment>
<dbReference type="GO" id="GO:0000287">
    <property type="term" value="F:magnesium ion binding"/>
    <property type="evidence" value="ECO:0007669"/>
    <property type="project" value="InterPro"/>
</dbReference>
<protein>
    <submittedName>
        <fullName evidence="8">Putative Holliday junction resolvase</fullName>
    </submittedName>
</protein>
<keyword evidence="7" id="KW-0234">DNA repair</keyword>
<evidence type="ECO:0000313" key="8">
    <source>
        <dbReference type="EMBL" id="AKS26404.1"/>
    </source>
</evidence>
<keyword evidence="3" id="KW-0227">DNA damage</keyword>
<keyword evidence="2" id="KW-0540">Nuclease</keyword>
<evidence type="ECO:0000256" key="3">
    <source>
        <dbReference type="ARBA" id="ARBA00022763"/>
    </source>
</evidence>